<feature type="non-terminal residue" evidence="1">
    <location>
        <position position="1"/>
    </location>
</feature>
<reference evidence="1" key="1">
    <citation type="journal article" date="2014" name="Front. Microbiol.">
        <title>High frequency of phylogenetically diverse reductive dehalogenase-homologous genes in deep subseafloor sedimentary metagenomes.</title>
        <authorList>
            <person name="Kawai M."/>
            <person name="Futagami T."/>
            <person name="Toyoda A."/>
            <person name="Takaki Y."/>
            <person name="Nishi S."/>
            <person name="Hori S."/>
            <person name="Arai W."/>
            <person name="Tsubouchi T."/>
            <person name="Morono Y."/>
            <person name="Uchiyama I."/>
            <person name="Ito T."/>
            <person name="Fujiyama A."/>
            <person name="Inagaki F."/>
            <person name="Takami H."/>
        </authorList>
    </citation>
    <scope>NUCLEOTIDE SEQUENCE</scope>
    <source>
        <strain evidence="1">Expedition CK06-06</strain>
    </source>
</reference>
<proteinExistence type="predicted"/>
<protein>
    <submittedName>
        <fullName evidence="1">Uncharacterized protein</fullName>
    </submittedName>
</protein>
<evidence type="ECO:0000313" key="1">
    <source>
        <dbReference type="EMBL" id="GAH85403.1"/>
    </source>
</evidence>
<gene>
    <name evidence="1" type="ORF">S03H2_63498</name>
</gene>
<accession>X1KTR9</accession>
<dbReference type="EMBL" id="BARU01041155">
    <property type="protein sequence ID" value="GAH85403.1"/>
    <property type="molecule type" value="Genomic_DNA"/>
</dbReference>
<dbReference type="AlphaFoldDB" id="X1KTR9"/>
<name>X1KTR9_9ZZZZ</name>
<organism evidence="1">
    <name type="scientific">marine sediment metagenome</name>
    <dbReference type="NCBI Taxonomy" id="412755"/>
    <lineage>
        <taxon>unclassified sequences</taxon>
        <taxon>metagenomes</taxon>
        <taxon>ecological metagenomes</taxon>
    </lineage>
</organism>
<comment type="caution">
    <text evidence="1">The sequence shown here is derived from an EMBL/GenBank/DDBJ whole genome shotgun (WGS) entry which is preliminary data.</text>
</comment>
<sequence length="37" mass="4307">VKDQLLFGGFIVAVRDMLTELFEEQKKSDACHNLWKP</sequence>